<dbReference type="InterPro" id="IPR052353">
    <property type="entry name" value="Benzoxazolinone_Detox_Enz"/>
</dbReference>
<dbReference type="InterPro" id="IPR011037">
    <property type="entry name" value="Pyrv_Knase-like_insert_dom_sf"/>
</dbReference>
<accession>A0ABT2FLY0</accession>
<dbReference type="PANTHER" id="PTHR30212">
    <property type="entry name" value="PROTEIN YIIM"/>
    <property type="match status" value="1"/>
</dbReference>
<dbReference type="InterPro" id="IPR005163">
    <property type="entry name" value="Tri_helical_YiiM-like"/>
</dbReference>
<name>A0ABT2FLY0_9GAMM</name>
<evidence type="ECO:0000313" key="3">
    <source>
        <dbReference type="Proteomes" id="UP001201549"/>
    </source>
</evidence>
<dbReference type="PANTHER" id="PTHR30212:SF2">
    <property type="entry name" value="PROTEIN YIIM"/>
    <property type="match status" value="1"/>
</dbReference>
<organism evidence="2 3">
    <name type="scientific">Shewanella electrica</name>
    <dbReference type="NCBI Taxonomy" id="515560"/>
    <lineage>
        <taxon>Bacteria</taxon>
        <taxon>Pseudomonadati</taxon>
        <taxon>Pseudomonadota</taxon>
        <taxon>Gammaproteobacteria</taxon>
        <taxon>Alteromonadales</taxon>
        <taxon>Shewanellaceae</taxon>
        <taxon>Shewanella</taxon>
    </lineage>
</organism>
<evidence type="ECO:0000259" key="1">
    <source>
        <dbReference type="PROSITE" id="PS51340"/>
    </source>
</evidence>
<dbReference type="EMBL" id="JAKOGG010000008">
    <property type="protein sequence ID" value="MCS4557353.1"/>
    <property type="molecule type" value="Genomic_DNA"/>
</dbReference>
<dbReference type="SUPFAM" id="SSF50800">
    <property type="entry name" value="PK beta-barrel domain-like"/>
    <property type="match status" value="1"/>
</dbReference>
<feature type="domain" description="MOSC" evidence="1">
    <location>
        <begin position="32"/>
        <end position="163"/>
    </location>
</feature>
<dbReference type="Gene3D" id="2.40.33.20">
    <property type="entry name" value="PK beta-barrel domain-like"/>
    <property type="match status" value="1"/>
</dbReference>
<keyword evidence="3" id="KW-1185">Reference proteome</keyword>
<dbReference type="InterPro" id="IPR005302">
    <property type="entry name" value="MoCF_Sase_C"/>
</dbReference>
<dbReference type="Pfam" id="PF03475">
    <property type="entry name" value="YiiM_3-alpha"/>
    <property type="match status" value="1"/>
</dbReference>
<comment type="caution">
    <text evidence="2">The sequence shown here is derived from an EMBL/GenBank/DDBJ whole genome shotgun (WGS) entry which is preliminary data.</text>
</comment>
<dbReference type="Proteomes" id="UP001201549">
    <property type="component" value="Unassembled WGS sequence"/>
</dbReference>
<evidence type="ECO:0000313" key="2">
    <source>
        <dbReference type="EMBL" id="MCS4557353.1"/>
    </source>
</evidence>
<dbReference type="PROSITE" id="PS51340">
    <property type="entry name" value="MOSC"/>
    <property type="match status" value="1"/>
</dbReference>
<gene>
    <name evidence="2" type="ORF">L9G74_12945</name>
</gene>
<proteinExistence type="predicted"/>
<dbReference type="RefSeq" id="WP_238896831.1">
    <property type="nucleotide sequence ID" value="NZ_JAKOGG010000008.1"/>
</dbReference>
<dbReference type="Pfam" id="PF03473">
    <property type="entry name" value="MOSC"/>
    <property type="match status" value="1"/>
</dbReference>
<sequence length="234" mass="26017">MPIALSGLYIGTGCDLTEQVRSSISSKVAVPSLQVGRHSVAQDGPVDLKNHGGDDRVLHHFPQEHYAFYQQQGLMSAERQAPALGENISTVGLLEQDVCIGDEIAIGAVLLQISLPRSPCFKTNLQFKQREFARTMQNTARCGWLYRVLVPGTINQTDKITVVKRHSDISVAEAMRLYFAEPFDAAAYEKLLTAPGLGDDWQRKLQQRLATGVVENWHGRLYGADAFYQGWDEK</sequence>
<protein>
    <submittedName>
        <fullName evidence="2">MOSC domain-containing protein</fullName>
    </submittedName>
</protein>
<reference evidence="3" key="1">
    <citation type="submission" date="2023-07" db="EMBL/GenBank/DDBJ databases">
        <title>Shewanella mangrovi sp. nov., an acetaldehyde- degrading bacterium isolated from mangrove sediment.</title>
        <authorList>
            <person name="Liu Y."/>
        </authorList>
    </citation>
    <scope>NUCLEOTIDE SEQUENCE [LARGE SCALE GENOMIC DNA]</scope>
    <source>
        <strain evidence="3">C32</strain>
    </source>
</reference>